<evidence type="ECO:0000313" key="3">
    <source>
        <dbReference type="Proteomes" id="UP000266188"/>
    </source>
</evidence>
<dbReference type="EMBL" id="MVGC01000199">
    <property type="protein sequence ID" value="RJE21885.1"/>
    <property type="molecule type" value="Genomic_DNA"/>
</dbReference>
<accession>A0A3A2ZV56</accession>
<name>A0A3A2ZV56_9EURO</name>
<reference evidence="3" key="1">
    <citation type="submission" date="2017-02" db="EMBL/GenBank/DDBJ databases">
        <authorList>
            <person name="Tafer H."/>
            <person name="Lopandic K."/>
        </authorList>
    </citation>
    <scope>NUCLEOTIDE SEQUENCE [LARGE SCALE GENOMIC DNA]</scope>
    <source>
        <strain evidence="3">CBS 366.77</strain>
    </source>
</reference>
<evidence type="ECO:0000313" key="2">
    <source>
        <dbReference type="EMBL" id="RJE21885.1"/>
    </source>
</evidence>
<organism evidence="2 3">
    <name type="scientific">Aspergillus sclerotialis</name>
    <dbReference type="NCBI Taxonomy" id="2070753"/>
    <lineage>
        <taxon>Eukaryota</taxon>
        <taxon>Fungi</taxon>
        <taxon>Dikarya</taxon>
        <taxon>Ascomycota</taxon>
        <taxon>Pezizomycotina</taxon>
        <taxon>Eurotiomycetes</taxon>
        <taxon>Eurotiomycetidae</taxon>
        <taxon>Eurotiales</taxon>
        <taxon>Aspergillaceae</taxon>
        <taxon>Aspergillus</taxon>
        <taxon>Aspergillus subgen. Polypaecilum</taxon>
    </lineage>
</organism>
<keyword evidence="3" id="KW-1185">Reference proteome</keyword>
<dbReference type="OrthoDB" id="3930290at2759"/>
<gene>
    <name evidence="2" type="ORF">PHISCL_05770</name>
</gene>
<dbReference type="STRING" id="2070753.A0A3A2ZV56"/>
<dbReference type="Proteomes" id="UP000266188">
    <property type="component" value="Unassembled WGS sequence"/>
</dbReference>
<comment type="caution">
    <text evidence="2">The sequence shown here is derived from an EMBL/GenBank/DDBJ whole genome shotgun (WGS) entry which is preliminary data.</text>
</comment>
<keyword evidence="1" id="KW-1133">Transmembrane helix</keyword>
<feature type="transmembrane region" description="Helical" evidence="1">
    <location>
        <begin position="55"/>
        <end position="75"/>
    </location>
</feature>
<evidence type="ECO:0000256" key="1">
    <source>
        <dbReference type="SAM" id="Phobius"/>
    </source>
</evidence>
<feature type="transmembrane region" description="Helical" evidence="1">
    <location>
        <begin position="21"/>
        <end position="43"/>
    </location>
</feature>
<keyword evidence="1" id="KW-0472">Membrane</keyword>
<sequence length="151" mass="17008">MPLRRPYRQPPRRYHWPELQLNIWILIVLSGSAICLGVFAWFMAVQSQLGLGIPWLFPFMIVTGSLGVFFIFLILVLAARRFLLPGIIIIGSFVLFALWLTGLIETSLQLYGVAANVNDNCQNHVVNNVATGNYVGTMVWLVQSTICWIGE</sequence>
<protein>
    <submittedName>
        <fullName evidence="2">Uncharacterized protein</fullName>
    </submittedName>
</protein>
<proteinExistence type="predicted"/>
<dbReference type="AlphaFoldDB" id="A0A3A2ZV56"/>
<keyword evidence="1" id="KW-0812">Transmembrane</keyword>
<feature type="transmembrane region" description="Helical" evidence="1">
    <location>
        <begin position="82"/>
        <end position="104"/>
    </location>
</feature>